<feature type="region of interest" description="Disordered" evidence="1">
    <location>
        <begin position="238"/>
        <end position="298"/>
    </location>
</feature>
<keyword evidence="3" id="KW-1185">Reference proteome</keyword>
<sequence>MTDSKELSETSTAQKKNLLEPYIEAMKEGLGVGCIVMGPSGDNLIECLNHRWDIIKSSKTDRFCTIQSRASLRTHPLVILDFSLEVEPVSGRKRLMVEFSKISSSTDVGNGHGGEITQIAHPRSGQNDQDSILNYKFENDAKSQPFTKHSMVLLMHCHKVPRDLLSNFRNVKPANLRLDLKSFARLRKRIMAFKPMTVKNSCKQIWIPTRDLLGVPFMANHHEKVVANHLEVLRSQGTTSNTKLYNRRPETSKSVPTASHLVPSGADDEDQNTNLTPPFLEGAFKQSPSGPGHHTDATPKAFVVVNTNIGKETDQPHKDMVHSIKDAIYICLGWKI</sequence>
<evidence type="ECO:0000313" key="2">
    <source>
        <dbReference type="EMBL" id="CAG8953679.1"/>
    </source>
</evidence>
<proteinExistence type="predicted"/>
<accession>A0A9N9KUF1</accession>
<name>A0A9N9KUF1_9HELO</name>
<gene>
    <name evidence="2" type="ORF">HYFRA_00006568</name>
</gene>
<organism evidence="2 3">
    <name type="scientific">Hymenoscyphus fraxineus</name>
    <dbReference type="NCBI Taxonomy" id="746836"/>
    <lineage>
        <taxon>Eukaryota</taxon>
        <taxon>Fungi</taxon>
        <taxon>Dikarya</taxon>
        <taxon>Ascomycota</taxon>
        <taxon>Pezizomycotina</taxon>
        <taxon>Leotiomycetes</taxon>
        <taxon>Helotiales</taxon>
        <taxon>Helotiaceae</taxon>
        <taxon>Hymenoscyphus</taxon>
    </lineage>
</organism>
<dbReference type="Proteomes" id="UP000696280">
    <property type="component" value="Unassembled WGS sequence"/>
</dbReference>
<evidence type="ECO:0000256" key="1">
    <source>
        <dbReference type="SAM" id="MobiDB-lite"/>
    </source>
</evidence>
<evidence type="ECO:0000313" key="3">
    <source>
        <dbReference type="Proteomes" id="UP000696280"/>
    </source>
</evidence>
<dbReference type="EMBL" id="CAJVRL010000052">
    <property type="protein sequence ID" value="CAG8953679.1"/>
    <property type="molecule type" value="Genomic_DNA"/>
</dbReference>
<reference evidence="2" key="1">
    <citation type="submission" date="2021-07" db="EMBL/GenBank/DDBJ databases">
        <authorList>
            <person name="Durling M."/>
        </authorList>
    </citation>
    <scope>NUCLEOTIDE SEQUENCE</scope>
</reference>
<dbReference type="AlphaFoldDB" id="A0A9N9KUF1"/>
<protein>
    <submittedName>
        <fullName evidence="2">Uncharacterized protein</fullName>
    </submittedName>
</protein>
<comment type="caution">
    <text evidence="2">The sequence shown here is derived from an EMBL/GenBank/DDBJ whole genome shotgun (WGS) entry which is preliminary data.</text>
</comment>